<feature type="transmembrane region" description="Helical" evidence="2">
    <location>
        <begin position="370"/>
        <end position="390"/>
    </location>
</feature>
<evidence type="ECO:0000256" key="3">
    <source>
        <dbReference type="SAM" id="SignalP"/>
    </source>
</evidence>
<feature type="domain" description="DUF5979" evidence="4">
    <location>
        <begin position="177"/>
        <end position="291"/>
    </location>
</feature>
<name>A0AAU7DUG7_9MICO</name>
<gene>
    <name evidence="5" type="ORF">V5R04_14025</name>
</gene>
<protein>
    <submittedName>
        <fullName evidence="5">DUF5979 domain-containing protein</fullName>
    </submittedName>
</protein>
<keyword evidence="2" id="KW-1133">Transmembrane helix</keyword>
<dbReference type="Pfam" id="PF19407">
    <property type="entry name" value="DUF5979"/>
    <property type="match status" value="2"/>
</dbReference>
<keyword evidence="3" id="KW-0732">Signal</keyword>
<organism evidence="5">
    <name type="scientific">Jonesiaceae bacterium BS-20</name>
    <dbReference type="NCBI Taxonomy" id="3120821"/>
    <lineage>
        <taxon>Bacteria</taxon>
        <taxon>Bacillati</taxon>
        <taxon>Actinomycetota</taxon>
        <taxon>Actinomycetes</taxon>
        <taxon>Micrococcales</taxon>
        <taxon>Jonesiaceae</taxon>
    </lineage>
</organism>
<feature type="compositionally biased region" description="Acidic residues" evidence="1">
    <location>
        <begin position="318"/>
        <end position="347"/>
    </location>
</feature>
<evidence type="ECO:0000259" key="4">
    <source>
        <dbReference type="Pfam" id="PF19407"/>
    </source>
</evidence>
<keyword evidence="2" id="KW-0472">Membrane</keyword>
<sequence length="394" mass="42472">MSRILRSKRLTLVALGGALALMMTAVAGPGALAAPDDALVVGDVAIKNQVDLHISEYDAGITFSVHLQCEHPESGYLDDAYWSFRDGQWGSLNDVPQGAQCTITVRDDNLPDIYEAGSQWVDPEFSSSDLVLMPNGYTATFEADFPPADADNEVIVTIIYRAQADDPLDPTLYGDLTFTKIFDTPSEEINGEDTARFELRCIHEELSFDKVWTGGWELYDGDTGTARGIPSGAICHLGEDLEQLAQDSGETWANPTFTSDQVEFEESGTGVYFEFPSAERPMVHFDVVNSFVTEDDGATDEPGDGEEPGDGDGATDGSEGDDGTEVTDGTDGEEDNDNADETDEEETTVTKDPKATKKELAKTGASVGPLLWIGGGLLAVGVAFMALKFFRRTN</sequence>
<reference evidence="5" key="1">
    <citation type="submission" date="2024-02" db="EMBL/GenBank/DDBJ databases">
        <title>Tomenella chthoni gen. nov. sp. nov., a member of the family Jonesiaceae isolated from bat guano.</title>
        <authorList>
            <person name="Miller S.L."/>
            <person name="King J."/>
            <person name="Sankaranarayanan K."/>
            <person name="Lawson P.A."/>
        </authorList>
    </citation>
    <scope>NUCLEOTIDE SEQUENCE</scope>
    <source>
        <strain evidence="5">BS-20</strain>
    </source>
</reference>
<dbReference type="EMBL" id="CP146203">
    <property type="protein sequence ID" value="XBH21310.1"/>
    <property type="molecule type" value="Genomic_DNA"/>
</dbReference>
<feature type="chain" id="PRO_5043840108" evidence="3">
    <location>
        <begin position="28"/>
        <end position="394"/>
    </location>
</feature>
<feature type="compositionally biased region" description="Acidic residues" evidence="1">
    <location>
        <begin position="294"/>
        <end position="310"/>
    </location>
</feature>
<evidence type="ECO:0000313" key="5">
    <source>
        <dbReference type="EMBL" id="XBH21310.1"/>
    </source>
</evidence>
<evidence type="ECO:0000256" key="1">
    <source>
        <dbReference type="SAM" id="MobiDB-lite"/>
    </source>
</evidence>
<feature type="signal peptide" evidence="3">
    <location>
        <begin position="1"/>
        <end position="27"/>
    </location>
</feature>
<dbReference type="InterPro" id="IPR046022">
    <property type="entry name" value="DUF5979"/>
</dbReference>
<dbReference type="AlphaFoldDB" id="A0AAU7DUG7"/>
<keyword evidence="2" id="KW-0812">Transmembrane</keyword>
<accession>A0AAU7DUG7</accession>
<feature type="domain" description="DUF5979" evidence="4">
    <location>
        <begin position="57"/>
        <end position="131"/>
    </location>
</feature>
<evidence type="ECO:0000256" key="2">
    <source>
        <dbReference type="SAM" id="Phobius"/>
    </source>
</evidence>
<feature type="region of interest" description="Disordered" evidence="1">
    <location>
        <begin position="294"/>
        <end position="356"/>
    </location>
</feature>
<proteinExistence type="predicted"/>